<feature type="compositionally biased region" description="Acidic residues" evidence="1">
    <location>
        <begin position="25"/>
        <end position="38"/>
    </location>
</feature>
<organism evidence="2">
    <name type="scientific">Tanacetum cinerariifolium</name>
    <name type="common">Dalmatian daisy</name>
    <name type="synonym">Chrysanthemum cinerariifolium</name>
    <dbReference type="NCBI Taxonomy" id="118510"/>
    <lineage>
        <taxon>Eukaryota</taxon>
        <taxon>Viridiplantae</taxon>
        <taxon>Streptophyta</taxon>
        <taxon>Embryophyta</taxon>
        <taxon>Tracheophyta</taxon>
        <taxon>Spermatophyta</taxon>
        <taxon>Magnoliopsida</taxon>
        <taxon>eudicotyledons</taxon>
        <taxon>Gunneridae</taxon>
        <taxon>Pentapetalae</taxon>
        <taxon>asterids</taxon>
        <taxon>campanulids</taxon>
        <taxon>Asterales</taxon>
        <taxon>Asteraceae</taxon>
        <taxon>Asteroideae</taxon>
        <taxon>Anthemideae</taxon>
        <taxon>Anthemidinae</taxon>
        <taxon>Tanacetum</taxon>
    </lineage>
</organism>
<feature type="compositionally biased region" description="Acidic residues" evidence="1">
    <location>
        <begin position="685"/>
        <end position="699"/>
    </location>
</feature>
<reference evidence="2" key="1">
    <citation type="journal article" date="2019" name="Sci. Rep.">
        <title>Draft genome of Tanacetum cinerariifolium, the natural source of mosquito coil.</title>
        <authorList>
            <person name="Yamashiro T."/>
            <person name="Shiraishi A."/>
            <person name="Satake H."/>
            <person name="Nakayama K."/>
        </authorList>
    </citation>
    <scope>NUCLEOTIDE SEQUENCE</scope>
</reference>
<feature type="compositionally biased region" description="Basic and acidic residues" evidence="1">
    <location>
        <begin position="700"/>
        <end position="732"/>
    </location>
</feature>
<feature type="region of interest" description="Disordered" evidence="1">
    <location>
        <begin position="67"/>
        <end position="125"/>
    </location>
</feature>
<feature type="compositionally biased region" description="Acidic residues" evidence="1">
    <location>
        <begin position="365"/>
        <end position="377"/>
    </location>
</feature>
<evidence type="ECO:0008006" key="3">
    <source>
        <dbReference type="Google" id="ProtNLM"/>
    </source>
</evidence>
<accession>A0A6L2KZ42</accession>
<name>A0A6L2KZ42_TANCI</name>
<feature type="compositionally biased region" description="Basic and acidic residues" evidence="1">
    <location>
        <begin position="378"/>
        <end position="389"/>
    </location>
</feature>
<sequence>MFKKKKANDEAKIIELKEAAAKAIEDEDAEVEDNEDADATANENADEEAAKAKAYEIAIRRAKHLAKLEASNKEAEESEKQKITKKPEKKKDTTTVKGKRTRKIKEEEDMESNEQDGGSNNENEMLSEAKKEARLQKGLVKATRQKVHDILGIPIGNIKLQDLEQRDANDPFIAKWEAQYSHLKKPTPPAIAFQISSTTEEDFMFKMNFITLFESTMGTLDNGGRVPNKLLKCIKKEDDIAKIDWCGYILDCLRNSKVNWKDVKNKNNFYYGPLTFLCTSNQKLEHYDDQEKNHDGYKIKMLGKPRTSQRFIQGNFDKILEERSELVKTLKDGVTKFENDQMIVEFCKQYGELFNDNEFNVSESYMDDYTDNDSNEDDNNKKNDDEKETMANASSHFQNNNTHISPIFSPTSPQPATRPPPPENFSGGLFPANPKRILTFRSTRSTISLSLARRRHPAAIHHYPAAITTAGPRAAVATTEHHPHHQHHHPTAVIPTTTTTPSAAATLTTEPQHHRDHHHLRRRLFVTAPPLSHRHCRTPLGVFAARGRGCGCRTAARGCRTAAIMAHLFRVLGLLDVHWSLKFARLIHGFLLTIKSRCVALKLFTVMQYWDKCIINFKEINEKTGIEKKENRDENGTGTKEGGTEAKDDRDDNIKDKDGSEAKDDGYEVKDNVNNENDFEKLLGDDTEDEVSMDIDIPNEEMKHKQADKEKVSEKNGNESEKEKQYKPDKVEKTKDMFKWKKDNGEYDEEKQFEAFSKTIKSEFKKDPEMKNMTDLETKKLFSMHLEKVEHPRAKDVLKKKPTILGPKWGTKENDTDCEVFLMMHMEHYNRETTKN</sequence>
<dbReference type="AlphaFoldDB" id="A0A6L2KZ42"/>
<dbReference type="PANTHER" id="PTHR34835:SF90">
    <property type="entry name" value="AMINOTRANSFERASE-LIKE PLANT MOBILE DOMAIN-CONTAINING PROTEIN"/>
    <property type="match status" value="1"/>
</dbReference>
<feature type="region of interest" description="Disordered" evidence="1">
    <location>
        <begin position="628"/>
        <end position="732"/>
    </location>
</feature>
<proteinExistence type="predicted"/>
<feature type="compositionally biased region" description="Polar residues" evidence="1">
    <location>
        <begin position="115"/>
        <end position="124"/>
    </location>
</feature>
<evidence type="ECO:0000313" key="2">
    <source>
        <dbReference type="EMBL" id="GEU54486.1"/>
    </source>
</evidence>
<feature type="compositionally biased region" description="Basic and acidic residues" evidence="1">
    <location>
        <begin position="642"/>
        <end position="684"/>
    </location>
</feature>
<protein>
    <recommendedName>
        <fullName evidence="3">Ulp1 protease family, C-terminal catalytic domain-containing protein</fullName>
    </recommendedName>
</protein>
<feature type="region of interest" description="Disordered" evidence="1">
    <location>
        <begin position="24"/>
        <end position="50"/>
    </location>
</feature>
<feature type="region of interest" description="Disordered" evidence="1">
    <location>
        <begin position="364"/>
        <end position="428"/>
    </location>
</feature>
<comment type="caution">
    <text evidence="2">The sequence shown here is derived from an EMBL/GenBank/DDBJ whole genome shotgun (WGS) entry which is preliminary data.</text>
</comment>
<feature type="compositionally biased region" description="Pro residues" evidence="1">
    <location>
        <begin position="412"/>
        <end position="423"/>
    </location>
</feature>
<dbReference type="PANTHER" id="PTHR34835">
    <property type="entry name" value="OS07G0283600 PROTEIN-RELATED"/>
    <property type="match status" value="1"/>
</dbReference>
<gene>
    <name evidence="2" type="ORF">Tci_026464</name>
</gene>
<dbReference type="EMBL" id="BKCJ010003339">
    <property type="protein sequence ID" value="GEU54486.1"/>
    <property type="molecule type" value="Genomic_DNA"/>
</dbReference>
<evidence type="ECO:0000256" key="1">
    <source>
        <dbReference type="SAM" id="MobiDB-lite"/>
    </source>
</evidence>
<feature type="compositionally biased region" description="Polar residues" evidence="1">
    <location>
        <begin position="391"/>
        <end position="404"/>
    </location>
</feature>
<feature type="compositionally biased region" description="Basic and acidic residues" evidence="1">
    <location>
        <begin position="67"/>
        <end position="94"/>
    </location>
</feature>